<protein>
    <recommendedName>
        <fullName evidence="10">Palmitoyltransferase</fullName>
        <ecNumber evidence="10">2.3.1.225</ecNumber>
    </recommendedName>
</protein>
<reference evidence="12" key="1">
    <citation type="submission" date="2020-05" db="EMBL/GenBank/DDBJ databases">
        <title>Mycena genomes resolve the evolution of fungal bioluminescence.</title>
        <authorList>
            <person name="Tsai I.J."/>
        </authorList>
    </citation>
    <scope>NUCLEOTIDE SEQUENCE</scope>
    <source>
        <strain evidence="12">110903Hualien_Pintung</strain>
    </source>
</reference>
<comment type="caution">
    <text evidence="12">The sequence shown here is derived from an EMBL/GenBank/DDBJ whole genome shotgun (WGS) entry which is preliminary data.</text>
</comment>
<dbReference type="PANTHER" id="PTHR12246">
    <property type="entry name" value="PALMITOYLTRANSFERASE ZDHHC16"/>
    <property type="match status" value="1"/>
</dbReference>
<feature type="transmembrane region" description="Helical" evidence="10">
    <location>
        <begin position="238"/>
        <end position="264"/>
    </location>
</feature>
<dbReference type="EC" id="2.3.1.225" evidence="10"/>
<evidence type="ECO:0000313" key="13">
    <source>
        <dbReference type="Proteomes" id="UP000613580"/>
    </source>
</evidence>
<dbReference type="InterPro" id="IPR001594">
    <property type="entry name" value="Palmitoyltrfase_DHHC"/>
</dbReference>
<dbReference type="PROSITE" id="PS50216">
    <property type="entry name" value="DHHC"/>
    <property type="match status" value="1"/>
</dbReference>
<keyword evidence="6" id="KW-0564">Palmitate</keyword>
<evidence type="ECO:0000313" key="12">
    <source>
        <dbReference type="EMBL" id="KAF7299960.1"/>
    </source>
</evidence>
<evidence type="ECO:0000256" key="10">
    <source>
        <dbReference type="RuleBase" id="RU079119"/>
    </source>
</evidence>
<proteinExistence type="inferred from homology"/>
<dbReference type="InterPro" id="IPR039859">
    <property type="entry name" value="PFA4/ZDH16/20/ERF2-like"/>
</dbReference>
<organism evidence="12 13">
    <name type="scientific">Mycena chlorophos</name>
    <name type="common">Agaric fungus</name>
    <name type="synonym">Agaricus chlorophos</name>
    <dbReference type="NCBI Taxonomy" id="658473"/>
    <lineage>
        <taxon>Eukaryota</taxon>
        <taxon>Fungi</taxon>
        <taxon>Dikarya</taxon>
        <taxon>Basidiomycota</taxon>
        <taxon>Agaricomycotina</taxon>
        <taxon>Agaricomycetes</taxon>
        <taxon>Agaricomycetidae</taxon>
        <taxon>Agaricales</taxon>
        <taxon>Marasmiineae</taxon>
        <taxon>Mycenaceae</taxon>
        <taxon>Mycena</taxon>
    </lineage>
</organism>
<keyword evidence="7" id="KW-0449">Lipoprotein</keyword>
<feature type="transmembrane region" description="Helical" evidence="10">
    <location>
        <begin position="21"/>
        <end position="42"/>
    </location>
</feature>
<evidence type="ECO:0000256" key="1">
    <source>
        <dbReference type="ARBA" id="ARBA00004141"/>
    </source>
</evidence>
<dbReference type="Proteomes" id="UP000613580">
    <property type="component" value="Unassembled WGS sequence"/>
</dbReference>
<evidence type="ECO:0000256" key="2">
    <source>
        <dbReference type="ARBA" id="ARBA00022679"/>
    </source>
</evidence>
<keyword evidence="8 10" id="KW-0012">Acyltransferase</keyword>
<comment type="catalytic activity">
    <reaction evidence="9 10">
        <text>L-cysteinyl-[protein] + hexadecanoyl-CoA = S-hexadecanoyl-L-cysteinyl-[protein] + CoA</text>
        <dbReference type="Rhea" id="RHEA:36683"/>
        <dbReference type="Rhea" id="RHEA-COMP:10131"/>
        <dbReference type="Rhea" id="RHEA-COMP:11032"/>
        <dbReference type="ChEBI" id="CHEBI:29950"/>
        <dbReference type="ChEBI" id="CHEBI:57287"/>
        <dbReference type="ChEBI" id="CHEBI:57379"/>
        <dbReference type="ChEBI" id="CHEBI:74151"/>
        <dbReference type="EC" id="2.3.1.225"/>
    </reaction>
</comment>
<dbReference type="AlphaFoldDB" id="A0A8H6SHW3"/>
<gene>
    <name evidence="12" type="ORF">HMN09_01003900</name>
</gene>
<evidence type="ECO:0000256" key="7">
    <source>
        <dbReference type="ARBA" id="ARBA00023288"/>
    </source>
</evidence>
<dbReference type="GO" id="GO:0019706">
    <property type="term" value="F:protein-cysteine S-palmitoyltransferase activity"/>
    <property type="evidence" value="ECO:0007669"/>
    <property type="project" value="UniProtKB-EC"/>
</dbReference>
<dbReference type="EMBL" id="JACAZE010000014">
    <property type="protein sequence ID" value="KAF7299960.1"/>
    <property type="molecule type" value="Genomic_DNA"/>
</dbReference>
<evidence type="ECO:0000256" key="4">
    <source>
        <dbReference type="ARBA" id="ARBA00022989"/>
    </source>
</evidence>
<feature type="transmembrane region" description="Helical" evidence="10">
    <location>
        <begin position="199"/>
        <end position="218"/>
    </location>
</feature>
<feature type="domain" description="Palmitoyltransferase DHHC" evidence="11">
    <location>
        <begin position="138"/>
        <end position="170"/>
    </location>
</feature>
<dbReference type="Pfam" id="PF01529">
    <property type="entry name" value="DHHC"/>
    <property type="match status" value="2"/>
</dbReference>
<evidence type="ECO:0000256" key="8">
    <source>
        <dbReference type="ARBA" id="ARBA00023315"/>
    </source>
</evidence>
<keyword evidence="2 10" id="KW-0808">Transferase</keyword>
<comment type="domain">
    <text evidence="10">The DHHC domain is required for palmitoyltransferase activity.</text>
</comment>
<feature type="domain" description="Palmitoyltransferase DHHC" evidence="11">
    <location>
        <begin position="187"/>
        <end position="279"/>
    </location>
</feature>
<comment type="similarity">
    <text evidence="10">Belongs to the DHHC palmitoyltransferase family.</text>
</comment>
<keyword evidence="3 10" id="KW-0812">Transmembrane</keyword>
<dbReference type="OrthoDB" id="9909019at2759"/>
<evidence type="ECO:0000256" key="9">
    <source>
        <dbReference type="ARBA" id="ARBA00048048"/>
    </source>
</evidence>
<keyword evidence="5 10" id="KW-0472">Membrane</keyword>
<feature type="transmembrane region" description="Helical" evidence="10">
    <location>
        <begin position="48"/>
        <end position="68"/>
    </location>
</feature>
<evidence type="ECO:0000256" key="5">
    <source>
        <dbReference type="ARBA" id="ARBA00023136"/>
    </source>
</evidence>
<keyword evidence="13" id="KW-1185">Reference proteome</keyword>
<accession>A0A8H6SHW3</accession>
<dbReference type="GO" id="GO:0016020">
    <property type="term" value="C:membrane"/>
    <property type="evidence" value="ECO:0007669"/>
    <property type="project" value="UniProtKB-SubCell"/>
</dbReference>
<comment type="subcellular location">
    <subcellularLocation>
        <location evidence="1">Membrane</location>
        <topology evidence="1">Multi-pass membrane protein</topology>
    </subcellularLocation>
</comment>
<evidence type="ECO:0000259" key="11">
    <source>
        <dbReference type="Pfam" id="PF01529"/>
    </source>
</evidence>
<sequence length="375" mass="41272">MLGARFVFRCFKTLERWGDRIAGSAGPFFVALAVLLTGMGTHPPTVSVLWPTLPLPLLTTPLCVLIALNMHGHYFLAIRVPPGFVDPGQPPPSANASLLPAAPTRRAGRIEDSAVLWATPMRGPSGVKKATISKATLTRCRRCAVIRPERAHHCRICNRCVLKYDHHCPVRPPCRVVPVLTVRSVRINQCVGLHNERHFVLFMLYLVVGSAAYCVAGWEKALAELGFGPARYPPWPHTIPVTIFLLIYILAGVMALAVSIMLAFHLRSVVAGETTVEGQDNEIYARIAKDRGEAFVNSYDLGGWANLALFFNVVLGKRTLSPPAPHALHTLLLPMRVQPYTDGYAWARRAGYERGHGGVRRGDELTDEEDPEDAQ</sequence>
<evidence type="ECO:0000256" key="3">
    <source>
        <dbReference type="ARBA" id="ARBA00022692"/>
    </source>
</evidence>
<keyword evidence="4 10" id="KW-1133">Transmembrane helix</keyword>
<name>A0A8H6SHW3_MYCCL</name>
<evidence type="ECO:0000256" key="6">
    <source>
        <dbReference type="ARBA" id="ARBA00023139"/>
    </source>
</evidence>